<evidence type="ECO:0000313" key="2">
    <source>
        <dbReference type="Proteomes" id="UP000460157"/>
    </source>
</evidence>
<comment type="caution">
    <text evidence="1">The sequence shown here is derived from an EMBL/GenBank/DDBJ whole genome shotgun (WGS) entry which is preliminary data.</text>
</comment>
<name>A0A7K1UIY2_9MICC</name>
<proteinExistence type="predicted"/>
<reference evidence="1 2" key="1">
    <citation type="submission" date="2019-12" db="EMBL/GenBank/DDBJ databases">
        <title>Nesterenkonia muleiensis sp. nov., a novel actinobacterium isolated from sap of Populus euphratica.</title>
        <authorList>
            <person name="Wang R."/>
        </authorList>
    </citation>
    <scope>NUCLEOTIDE SEQUENCE [LARGE SCALE GENOMIC DNA]</scope>
    <source>
        <strain evidence="1 2">F10</strain>
    </source>
</reference>
<gene>
    <name evidence="1" type="ORF">GNZ21_08720</name>
</gene>
<dbReference type="RefSeq" id="WP_157323377.1">
    <property type="nucleotide sequence ID" value="NZ_BMFX01000025.1"/>
</dbReference>
<evidence type="ECO:0000313" key="1">
    <source>
        <dbReference type="EMBL" id="MVT26433.1"/>
    </source>
</evidence>
<dbReference type="EMBL" id="WRPM01000064">
    <property type="protein sequence ID" value="MVT26433.1"/>
    <property type="molecule type" value="Genomic_DNA"/>
</dbReference>
<protein>
    <submittedName>
        <fullName evidence="1">Uncharacterized protein</fullName>
    </submittedName>
</protein>
<dbReference type="AlphaFoldDB" id="A0A7K1UIY2"/>
<sequence>MAAPLFPESALTASLLYALGHGRDPDSGGSELPAEMVEQVTGLLEDQGTPELVPQVLAGVRAGQQRLEQDPSATISANVYTELRKKFIADHGIVSSKGRRVWPVGTITLLKRAGGSWNEALNSAGLATSARQRPKGFGVATFTPEQFDIAIEDYKRDAKEAGFATKYDNYLEWRKYHLSKGRTNLPSGPAVRNHYGSWSKAIGGKVSAGLREFVPPPSDKYFYLD</sequence>
<dbReference type="Proteomes" id="UP000460157">
    <property type="component" value="Unassembled WGS sequence"/>
</dbReference>
<organism evidence="1 2">
    <name type="scientific">Nesterenkonia alkaliphila</name>
    <dbReference type="NCBI Taxonomy" id="1463631"/>
    <lineage>
        <taxon>Bacteria</taxon>
        <taxon>Bacillati</taxon>
        <taxon>Actinomycetota</taxon>
        <taxon>Actinomycetes</taxon>
        <taxon>Micrococcales</taxon>
        <taxon>Micrococcaceae</taxon>
        <taxon>Nesterenkonia</taxon>
    </lineage>
</organism>
<dbReference type="OrthoDB" id="3268642at2"/>
<keyword evidence="2" id="KW-1185">Reference proteome</keyword>
<accession>A0A7K1UIY2</accession>